<keyword evidence="10 12" id="KW-0739">Sodium transport</keyword>
<evidence type="ECO:0000256" key="10">
    <source>
        <dbReference type="ARBA" id="ARBA00023201"/>
    </source>
</evidence>
<dbReference type="EMBL" id="CAXLJM020000046">
    <property type="protein sequence ID" value="CAL8111372.1"/>
    <property type="molecule type" value="Genomic_DNA"/>
</dbReference>
<evidence type="ECO:0000256" key="7">
    <source>
        <dbReference type="ARBA" id="ARBA00023053"/>
    </source>
</evidence>
<dbReference type="Pfam" id="PF00858">
    <property type="entry name" value="ASC"/>
    <property type="match status" value="1"/>
</dbReference>
<protein>
    <submittedName>
        <fullName evidence="13">Uncharacterized protein</fullName>
    </submittedName>
</protein>
<reference evidence="13 14" key="1">
    <citation type="submission" date="2024-08" db="EMBL/GenBank/DDBJ databases">
        <authorList>
            <person name="Cucini C."/>
            <person name="Frati F."/>
        </authorList>
    </citation>
    <scope>NUCLEOTIDE SEQUENCE [LARGE SCALE GENOMIC DNA]</scope>
</reference>
<keyword evidence="7" id="KW-0915">Sodium</keyword>
<evidence type="ECO:0000256" key="12">
    <source>
        <dbReference type="RuleBase" id="RU000679"/>
    </source>
</evidence>
<evidence type="ECO:0000256" key="11">
    <source>
        <dbReference type="ARBA" id="ARBA00023303"/>
    </source>
</evidence>
<dbReference type="InterPro" id="IPR001873">
    <property type="entry name" value="ENaC"/>
</dbReference>
<evidence type="ECO:0000256" key="8">
    <source>
        <dbReference type="ARBA" id="ARBA00023065"/>
    </source>
</evidence>
<evidence type="ECO:0000256" key="3">
    <source>
        <dbReference type="ARBA" id="ARBA00022448"/>
    </source>
</evidence>
<comment type="subcellular location">
    <subcellularLocation>
        <location evidence="1">Membrane</location>
        <topology evidence="1">Multi-pass membrane protein</topology>
    </subcellularLocation>
</comment>
<evidence type="ECO:0000256" key="6">
    <source>
        <dbReference type="ARBA" id="ARBA00022989"/>
    </source>
</evidence>
<gene>
    <name evidence="13" type="ORF">ODALV1_LOCUS14976</name>
</gene>
<keyword evidence="14" id="KW-1185">Reference proteome</keyword>
<proteinExistence type="inferred from homology"/>
<keyword evidence="5 12" id="KW-0812">Transmembrane</keyword>
<evidence type="ECO:0000256" key="2">
    <source>
        <dbReference type="ARBA" id="ARBA00007193"/>
    </source>
</evidence>
<dbReference type="Proteomes" id="UP001642540">
    <property type="component" value="Unassembled WGS sequence"/>
</dbReference>
<keyword evidence="3 12" id="KW-0813">Transport</keyword>
<comment type="similarity">
    <text evidence="2 12">Belongs to the amiloride-sensitive sodium channel (TC 1.A.6) family.</text>
</comment>
<comment type="caution">
    <text evidence="13">The sequence shown here is derived from an EMBL/GenBank/DDBJ whole genome shotgun (WGS) entry which is preliminary data.</text>
</comment>
<keyword evidence="8 12" id="KW-0406">Ion transport</keyword>
<evidence type="ECO:0000313" key="14">
    <source>
        <dbReference type="Proteomes" id="UP001642540"/>
    </source>
</evidence>
<keyword evidence="4 12" id="KW-0894">Sodium channel</keyword>
<accession>A0ABP1QXS0</accession>
<evidence type="ECO:0000256" key="9">
    <source>
        <dbReference type="ARBA" id="ARBA00023136"/>
    </source>
</evidence>
<evidence type="ECO:0000313" key="13">
    <source>
        <dbReference type="EMBL" id="CAL8111372.1"/>
    </source>
</evidence>
<keyword evidence="11 12" id="KW-0407">Ion channel</keyword>
<name>A0ABP1QXS0_9HEXA</name>
<evidence type="ECO:0000256" key="4">
    <source>
        <dbReference type="ARBA" id="ARBA00022461"/>
    </source>
</evidence>
<organism evidence="13 14">
    <name type="scientific">Orchesella dallaii</name>
    <dbReference type="NCBI Taxonomy" id="48710"/>
    <lineage>
        <taxon>Eukaryota</taxon>
        <taxon>Metazoa</taxon>
        <taxon>Ecdysozoa</taxon>
        <taxon>Arthropoda</taxon>
        <taxon>Hexapoda</taxon>
        <taxon>Collembola</taxon>
        <taxon>Entomobryomorpha</taxon>
        <taxon>Entomobryoidea</taxon>
        <taxon>Orchesellidae</taxon>
        <taxon>Orchesellinae</taxon>
        <taxon>Orchesella</taxon>
    </lineage>
</organism>
<sequence length="127" mass="14547">MRDEVDGTEKRERGWSYEEINMWSMWNFRDDGFIIQNSRFPHRQKRAGSLNGLSVLVDPDVSDGFCQSQDSQGFRILLHTPVDSPRIANMGTGFGLERETFVKVFPDLTVADKNILDYDLVSVTISE</sequence>
<keyword evidence="6" id="KW-1133">Transmembrane helix</keyword>
<keyword evidence="9" id="KW-0472">Membrane</keyword>
<evidence type="ECO:0000256" key="5">
    <source>
        <dbReference type="ARBA" id="ARBA00022692"/>
    </source>
</evidence>
<evidence type="ECO:0000256" key="1">
    <source>
        <dbReference type="ARBA" id="ARBA00004141"/>
    </source>
</evidence>